<sequence>MSKIGSYRRTVLWRKKIRKRTARIEEFISDNRVVNCDTDTARQYGEVKNRLRAKGRPLPENDIWIAALALQYGTTLVTRDAHFQQVAGLRTVPW</sequence>
<dbReference type="AlphaFoldDB" id="A0A8J7DSG0"/>
<dbReference type="Gene3D" id="3.40.50.1010">
    <property type="entry name" value="5'-nuclease"/>
    <property type="match status" value="1"/>
</dbReference>
<protein>
    <submittedName>
        <fullName evidence="9">PIN domain-containing protein</fullName>
    </submittedName>
</protein>
<accession>A0A8J7DSG0</accession>
<evidence type="ECO:0000256" key="6">
    <source>
        <dbReference type="ARBA" id="ARBA00022842"/>
    </source>
</evidence>
<dbReference type="InterPro" id="IPR050556">
    <property type="entry name" value="Type_II_TA_system_RNase"/>
</dbReference>
<dbReference type="PANTHER" id="PTHR33653:SF1">
    <property type="entry name" value="RIBONUCLEASE VAPC2"/>
    <property type="match status" value="1"/>
</dbReference>
<feature type="domain" description="PIN" evidence="8">
    <location>
        <begin position="13"/>
        <end position="88"/>
    </location>
</feature>
<dbReference type="RefSeq" id="WP_193911926.1">
    <property type="nucleotide sequence ID" value="NZ_JADEXG010000091.1"/>
</dbReference>
<keyword evidence="10" id="KW-1185">Reference proteome</keyword>
<dbReference type="Pfam" id="PF01850">
    <property type="entry name" value="PIN"/>
    <property type="match status" value="1"/>
</dbReference>
<gene>
    <name evidence="9" type="ORF">IQ241_23465</name>
</gene>
<dbReference type="InterPro" id="IPR002716">
    <property type="entry name" value="PIN_dom"/>
</dbReference>
<keyword evidence="2" id="KW-1277">Toxin-antitoxin system</keyword>
<proteinExistence type="inferred from homology"/>
<name>A0A8J7DSG0_9CYAN</name>
<evidence type="ECO:0000313" key="10">
    <source>
        <dbReference type="Proteomes" id="UP000636505"/>
    </source>
</evidence>
<evidence type="ECO:0000256" key="2">
    <source>
        <dbReference type="ARBA" id="ARBA00022649"/>
    </source>
</evidence>
<keyword evidence="6" id="KW-0460">Magnesium</keyword>
<evidence type="ECO:0000256" key="7">
    <source>
        <dbReference type="ARBA" id="ARBA00038093"/>
    </source>
</evidence>
<evidence type="ECO:0000256" key="1">
    <source>
        <dbReference type="ARBA" id="ARBA00001946"/>
    </source>
</evidence>
<keyword evidence="5" id="KW-0378">Hydrolase</keyword>
<dbReference type="GO" id="GO:0046872">
    <property type="term" value="F:metal ion binding"/>
    <property type="evidence" value="ECO:0007669"/>
    <property type="project" value="UniProtKB-KW"/>
</dbReference>
<evidence type="ECO:0000256" key="4">
    <source>
        <dbReference type="ARBA" id="ARBA00022723"/>
    </source>
</evidence>
<dbReference type="GO" id="GO:0004518">
    <property type="term" value="F:nuclease activity"/>
    <property type="evidence" value="ECO:0007669"/>
    <property type="project" value="UniProtKB-KW"/>
</dbReference>
<dbReference type="PANTHER" id="PTHR33653">
    <property type="entry name" value="RIBONUCLEASE VAPC2"/>
    <property type="match status" value="1"/>
</dbReference>
<dbReference type="EMBL" id="JADEXG010000091">
    <property type="protein sequence ID" value="MBE9080209.1"/>
    <property type="molecule type" value="Genomic_DNA"/>
</dbReference>
<evidence type="ECO:0000256" key="3">
    <source>
        <dbReference type="ARBA" id="ARBA00022722"/>
    </source>
</evidence>
<dbReference type="InterPro" id="IPR029060">
    <property type="entry name" value="PIN-like_dom_sf"/>
</dbReference>
<comment type="cofactor">
    <cofactor evidence="1">
        <name>Mg(2+)</name>
        <dbReference type="ChEBI" id="CHEBI:18420"/>
    </cofactor>
</comment>
<keyword evidence="3" id="KW-0540">Nuclease</keyword>
<comment type="similarity">
    <text evidence="7">Belongs to the PINc/VapC protein family.</text>
</comment>
<dbReference type="SUPFAM" id="SSF88723">
    <property type="entry name" value="PIN domain-like"/>
    <property type="match status" value="1"/>
</dbReference>
<comment type="caution">
    <text evidence="9">The sequence shown here is derived from an EMBL/GenBank/DDBJ whole genome shotgun (WGS) entry which is preliminary data.</text>
</comment>
<evidence type="ECO:0000259" key="8">
    <source>
        <dbReference type="Pfam" id="PF01850"/>
    </source>
</evidence>
<evidence type="ECO:0000256" key="5">
    <source>
        <dbReference type="ARBA" id="ARBA00022801"/>
    </source>
</evidence>
<dbReference type="Proteomes" id="UP000636505">
    <property type="component" value="Unassembled WGS sequence"/>
</dbReference>
<keyword evidence="4" id="KW-0479">Metal-binding</keyword>
<reference evidence="9" key="1">
    <citation type="submission" date="2020-10" db="EMBL/GenBank/DDBJ databases">
        <authorList>
            <person name="Castelo-Branco R."/>
            <person name="Eusebio N."/>
            <person name="Adriana R."/>
            <person name="Vieira A."/>
            <person name="Brugerolle De Fraissinette N."/>
            <person name="Rezende De Castro R."/>
            <person name="Schneider M.P."/>
            <person name="Vasconcelos V."/>
            <person name="Leao P.N."/>
        </authorList>
    </citation>
    <scope>NUCLEOTIDE SEQUENCE</scope>
    <source>
        <strain evidence="9">LEGE 07310</strain>
    </source>
</reference>
<evidence type="ECO:0000313" key="9">
    <source>
        <dbReference type="EMBL" id="MBE9080209.1"/>
    </source>
</evidence>
<dbReference type="GO" id="GO:0016787">
    <property type="term" value="F:hydrolase activity"/>
    <property type="evidence" value="ECO:0007669"/>
    <property type="project" value="UniProtKB-KW"/>
</dbReference>
<organism evidence="9 10">
    <name type="scientific">Vasconcelosia minhoensis LEGE 07310</name>
    <dbReference type="NCBI Taxonomy" id="915328"/>
    <lineage>
        <taxon>Bacteria</taxon>
        <taxon>Bacillati</taxon>
        <taxon>Cyanobacteriota</taxon>
        <taxon>Cyanophyceae</taxon>
        <taxon>Nodosilineales</taxon>
        <taxon>Cymatolegaceae</taxon>
        <taxon>Vasconcelosia</taxon>
        <taxon>Vasconcelosia minhoensis</taxon>
    </lineage>
</organism>